<dbReference type="AlphaFoldDB" id="A0A0K1XC06"/>
<dbReference type="InterPro" id="IPR050190">
    <property type="entry name" value="UPF0213_domain"/>
</dbReference>
<dbReference type="STRING" id="1697053.AKN87_04425"/>
<evidence type="ECO:0000313" key="4">
    <source>
        <dbReference type="Proteomes" id="UP000063953"/>
    </source>
</evidence>
<dbReference type="SUPFAM" id="SSF82771">
    <property type="entry name" value="GIY-YIG endonuclease"/>
    <property type="match status" value="1"/>
</dbReference>
<organism evidence="3 4">
    <name type="scientific">Thiopseudomonas alkaliphila</name>
    <dbReference type="NCBI Taxonomy" id="1697053"/>
    <lineage>
        <taxon>Bacteria</taxon>
        <taxon>Pseudomonadati</taxon>
        <taxon>Pseudomonadota</taxon>
        <taxon>Gammaproteobacteria</taxon>
        <taxon>Pseudomonadales</taxon>
        <taxon>Pseudomonadaceae</taxon>
        <taxon>Thiopseudomonas</taxon>
    </lineage>
</organism>
<feature type="domain" description="GIY-YIG" evidence="2">
    <location>
        <begin position="20"/>
        <end position="95"/>
    </location>
</feature>
<dbReference type="CDD" id="cd10456">
    <property type="entry name" value="GIY-YIG_UPF0213"/>
    <property type="match status" value="1"/>
</dbReference>
<dbReference type="InterPro" id="IPR000305">
    <property type="entry name" value="GIY-YIG_endonuc"/>
</dbReference>
<dbReference type="RefSeq" id="WP_053099831.1">
    <property type="nucleotide sequence ID" value="NZ_CP012365.1"/>
</dbReference>
<proteinExistence type="inferred from homology"/>
<comment type="similarity">
    <text evidence="1">Belongs to the UPF0213 family.</text>
</comment>
<keyword evidence="4" id="KW-1185">Reference proteome</keyword>
<dbReference type="PANTHER" id="PTHR34477">
    <property type="entry name" value="UPF0213 PROTEIN YHBQ"/>
    <property type="match status" value="1"/>
</dbReference>
<dbReference type="Proteomes" id="UP000063953">
    <property type="component" value="Chromosome"/>
</dbReference>
<dbReference type="InterPro" id="IPR035901">
    <property type="entry name" value="GIY-YIG_endonuc_sf"/>
</dbReference>
<evidence type="ECO:0000313" key="3">
    <source>
        <dbReference type="EMBL" id="AKX58920.1"/>
    </source>
</evidence>
<dbReference type="Gene3D" id="3.40.1440.10">
    <property type="entry name" value="GIY-YIG endonuclease"/>
    <property type="match status" value="1"/>
</dbReference>
<dbReference type="Pfam" id="PF01541">
    <property type="entry name" value="GIY-YIG"/>
    <property type="match status" value="1"/>
</dbReference>
<accession>A0A0K1XC06</accession>
<gene>
    <name evidence="3" type="ORF">AKN88_02450</name>
</gene>
<evidence type="ECO:0000256" key="1">
    <source>
        <dbReference type="ARBA" id="ARBA00007435"/>
    </source>
</evidence>
<protein>
    <recommendedName>
        <fullName evidence="2">GIY-YIG domain-containing protein</fullName>
    </recommendedName>
</protein>
<reference evidence="3 4" key="1">
    <citation type="journal article" date="2015" name="Genome Announc.">
        <title>Genome Sequences of Oblitimonas alkaliphila gen. nov. sp. nov. (Proposed), a Novel Bacterium of the Pseudomonadaceae Family.</title>
        <authorList>
            <person name="Lauer A.C."/>
            <person name="Nicholson A.C."/>
            <person name="Humrighouse B.W."/>
            <person name="Emery B."/>
            <person name="Drobish A."/>
            <person name="Juieng P."/>
            <person name="Loparev V."/>
            <person name="McQuiston J.R."/>
        </authorList>
    </citation>
    <scope>NUCLEOTIDE SEQUENCE [LARGE SCALE GENOMIC DNA]</scope>
    <source>
        <strain evidence="3 4">E5571</strain>
    </source>
</reference>
<sequence length="121" mass="13080">MEIKQSAPSTSSPAPASIQEQWWVYLIRAENNALYCGISNNPQARLAKHQAGKGARFFALSSAVAMVYLEACADKSTALKRELAIKKLSKAAKEQLVRKAAAEAMEQKRSEGIGESQQGAV</sequence>
<evidence type="ECO:0000259" key="2">
    <source>
        <dbReference type="PROSITE" id="PS50164"/>
    </source>
</evidence>
<dbReference type="PROSITE" id="PS50164">
    <property type="entry name" value="GIY_YIG"/>
    <property type="match status" value="1"/>
</dbReference>
<dbReference type="PANTHER" id="PTHR34477:SF1">
    <property type="entry name" value="UPF0213 PROTEIN YHBQ"/>
    <property type="match status" value="1"/>
</dbReference>
<name>A0A0K1XC06_9GAMM</name>
<dbReference type="EMBL" id="CP012365">
    <property type="protein sequence ID" value="AKX58920.1"/>
    <property type="molecule type" value="Genomic_DNA"/>
</dbReference>